<dbReference type="Pfam" id="PF00534">
    <property type="entry name" value="Glycos_transf_1"/>
    <property type="match status" value="1"/>
</dbReference>
<proteinExistence type="predicted"/>
<name>A0AAX3EFP1_PAEUR</name>
<evidence type="ECO:0000259" key="3">
    <source>
        <dbReference type="Pfam" id="PF00534"/>
    </source>
</evidence>
<accession>A0AAX3EFP1</accession>
<dbReference type="Pfam" id="PF13579">
    <property type="entry name" value="Glyco_trans_4_4"/>
    <property type="match status" value="1"/>
</dbReference>
<dbReference type="SUPFAM" id="SSF53756">
    <property type="entry name" value="UDP-Glycosyltransferase/glycogen phosphorylase"/>
    <property type="match status" value="1"/>
</dbReference>
<evidence type="ECO:0000313" key="5">
    <source>
        <dbReference type="EMBL" id="UYV96705.1"/>
    </source>
</evidence>
<evidence type="ECO:0000256" key="2">
    <source>
        <dbReference type="ARBA" id="ARBA00022679"/>
    </source>
</evidence>
<evidence type="ECO:0000256" key="1">
    <source>
        <dbReference type="ARBA" id="ARBA00022676"/>
    </source>
</evidence>
<dbReference type="PANTHER" id="PTHR12526">
    <property type="entry name" value="GLYCOSYLTRANSFERASE"/>
    <property type="match status" value="1"/>
</dbReference>
<dbReference type="InterPro" id="IPR028098">
    <property type="entry name" value="Glyco_trans_4-like_N"/>
</dbReference>
<feature type="domain" description="Glycosyltransferase subfamily 4-like N-terminal" evidence="4">
    <location>
        <begin position="190"/>
        <end position="365"/>
    </location>
</feature>
<dbReference type="CDD" id="cd03801">
    <property type="entry name" value="GT4_PimA-like"/>
    <property type="match status" value="1"/>
</dbReference>
<gene>
    <name evidence="5" type="ORF">NL394_16860</name>
</gene>
<keyword evidence="1" id="KW-0328">Glycosyltransferase</keyword>
<dbReference type="RefSeq" id="WP_069695862.1">
    <property type="nucleotide sequence ID" value="NZ_CP043010.1"/>
</dbReference>
<dbReference type="InterPro" id="IPR001296">
    <property type="entry name" value="Glyco_trans_1"/>
</dbReference>
<sequence length="582" mass="63433">MSILRNVRLAATTIADHLTEAPFVLALQILRRLPSTIVRPAASGLASLAPQSSSAALLLASHAAGDDAGLERRFENALRRGPTPEHARKAAEVALAAGRTEWADRFLSRATESTQLAATTARRRWYDGDMTSAVDVLRGQPGNASKQRQRLESELRVFQGWRPSLASTSMQPEPRRVLHLLTNSVPHTGSGYARRSHSILSAQAREGWEPLAVTRLAYPVQIGVLNARDTDVVDGVRYQRLLPETMAKSMDGRLQQQAEELLQVAREFRPSVIHTTTHFVNGLVAREVASALGIPWVYEVRGQLADTWASTRDPEAKSSERYRLFTEREADVMRSADLVVTLGESMKRNILAAGVPEERILLSPNAVGGAYLDEPLTHAEARSALGLDSDALYIGTISSLVDYEGLEDLVTSFALLAPRLPKLKLIVVGGGTAAPALRDQVRRLGLIDSVLFPGRVPADKAQLFHQALDVFVVPRKDLSVTRSVTPLKPVEALASARPVVASRLDALQEIVHDGVNGRLGEPSDPVGLAEVLFEMLEDDGMRRRLGAAGRQHVLATRTWEANAKACVQAYEVLASNHTRRAS</sequence>
<dbReference type="AlphaFoldDB" id="A0AAX3EFP1"/>
<dbReference type="Proteomes" id="UP001163293">
    <property type="component" value="Chromosome"/>
</dbReference>
<keyword evidence="6" id="KW-1185">Reference proteome</keyword>
<protein>
    <submittedName>
        <fullName evidence="5">Glycosyltransferase family 4 protein</fullName>
    </submittedName>
</protein>
<reference evidence="5" key="1">
    <citation type="submission" date="2022-07" db="EMBL/GenBank/DDBJ databases">
        <authorList>
            <person name="Wu T."/>
        </authorList>
    </citation>
    <scope>NUCLEOTIDE SEQUENCE</scope>
    <source>
        <strain evidence="5">SD-1</strain>
    </source>
</reference>
<evidence type="ECO:0000313" key="6">
    <source>
        <dbReference type="Proteomes" id="UP001163293"/>
    </source>
</evidence>
<dbReference type="Gene3D" id="3.40.50.2000">
    <property type="entry name" value="Glycogen Phosphorylase B"/>
    <property type="match status" value="2"/>
</dbReference>
<evidence type="ECO:0000259" key="4">
    <source>
        <dbReference type="Pfam" id="PF13579"/>
    </source>
</evidence>
<keyword evidence="2" id="KW-0808">Transferase</keyword>
<organism evidence="5 6">
    <name type="scientific">Paenarthrobacter ureafaciens</name>
    <dbReference type="NCBI Taxonomy" id="37931"/>
    <lineage>
        <taxon>Bacteria</taxon>
        <taxon>Bacillati</taxon>
        <taxon>Actinomycetota</taxon>
        <taxon>Actinomycetes</taxon>
        <taxon>Micrococcales</taxon>
        <taxon>Micrococcaceae</taxon>
        <taxon>Paenarthrobacter</taxon>
    </lineage>
</organism>
<dbReference type="GO" id="GO:0016757">
    <property type="term" value="F:glycosyltransferase activity"/>
    <property type="evidence" value="ECO:0007669"/>
    <property type="project" value="UniProtKB-KW"/>
</dbReference>
<dbReference type="EMBL" id="CP101185">
    <property type="protein sequence ID" value="UYV96705.1"/>
    <property type="molecule type" value="Genomic_DNA"/>
</dbReference>
<feature type="domain" description="Glycosyl transferase family 1" evidence="3">
    <location>
        <begin position="380"/>
        <end position="551"/>
    </location>
</feature>